<accession>A0A0F8YK78</accession>
<sequence length="67" mass="7815">MTTLRDIIDGARDELREWCKFETDRGPPDEAIHEIADGVVPIYTNVYEAVETALYEEWETIKEERGK</sequence>
<dbReference type="Gene3D" id="1.20.120.780">
    <property type="entry name" value="DNA mimic ocr"/>
    <property type="match status" value="1"/>
</dbReference>
<gene>
    <name evidence="1" type="ORF">LCGC14_3083430</name>
</gene>
<name>A0A0F8YK78_9ZZZZ</name>
<reference evidence="1" key="1">
    <citation type="journal article" date="2015" name="Nature">
        <title>Complex archaea that bridge the gap between prokaryotes and eukaryotes.</title>
        <authorList>
            <person name="Spang A."/>
            <person name="Saw J.H."/>
            <person name="Jorgensen S.L."/>
            <person name="Zaremba-Niedzwiedzka K."/>
            <person name="Martijn J."/>
            <person name="Lind A.E."/>
            <person name="van Eijk R."/>
            <person name="Schleper C."/>
            <person name="Guy L."/>
            <person name="Ettema T.J."/>
        </authorList>
    </citation>
    <scope>NUCLEOTIDE SEQUENCE</scope>
</reference>
<organism evidence="1">
    <name type="scientific">marine sediment metagenome</name>
    <dbReference type="NCBI Taxonomy" id="412755"/>
    <lineage>
        <taxon>unclassified sequences</taxon>
        <taxon>metagenomes</taxon>
        <taxon>ecological metagenomes</taxon>
    </lineage>
</organism>
<comment type="caution">
    <text evidence="1">The sequence shown here is derived from an EMBL/GenBank/DDBJ whole genome shotgun (WGS) entry which is preliminary data.</text>
</comment>
<evidence type="ECO:0000313" key="1">
    <source>
        <dbReference type="EMBL" id="KKK54564.1"/>
    </source>
</evidence>
<protein>
    <submittedName>
        <fullName evidence="1">Uncharacterized protein</fullName>
    </submittedName>
</protein>
<proteinExistence type="predicted"/>
<dbReference type="InterPro" id="IPR036207">
    <property type="entry name" value="B-form_Ocr"/>
</dbReference>
<dbReference type="AlphaFoldDB" id="A0A0F8YK78"/>
<dbReference type="EMBL" id="LAZR01065932">
    <property type="protein sequence ID" value="KKK54564.1"/>
    <property type="molecule type" value="Genomic_DNA"/>
</dbReference>